<keyword evidence="4 12" id="KW-0808">Transferase</keyword>
<proteinExistence type="inferred from homology"/>
<dbReference type="SUPFAM" id="SSF53784">
    <property type="entry name" value="Phosphofructokinase"/>
    <property type="match status" value="1"/>
</dbReference>
<evidence type="ECO:0000256" key="2">
    <source>
        <dbReference type="ARBA" id="ARBA00002659"/>
    </source>
</evidence>
<dbReference type="Gene3D" id="3.40.50.450">
    <property type="match status" value="1"/>
</dbReference>
<evidence type="ECO:0000313" key="17">
    <source>
        <dbReference type="Proteomes" id="UP000006727"/>
    </source>
</evidence>
<dbReference type="GO" id="GO:0046872">
    <property type="term" value="F:metal ion binding"/>
    <property type="evidence" value="ECO:0007669"/>
    <property type="project" value="UniProtKB-KW"/>
</dbReference>
<dbReference type="InterPro" id="IPR035966">
    <property type="entry name" value="PKF_sf"/>
</dbReference>
<keyword evidence="10 12" id="KW-0324">Glycolysis</keyword>
<evidence type="ECO:0000256" key="5">
    <source>
        <dbReference type="ARBA" id="ARBA00022723"/>
    </source>
</evidence>
<protein>
    <recommendedName>
        <fullName evidence="12">ATP-dependent 6-phosphofructokinase</fullName>
        <shortName evidence="12">ATP-PFK</shortName>
        <shortName evidence="12">Phosphofructokinase</shortName>
        <ecNumber evidence="12">2.7.1.11</ecNumber>
    </recommendedName>
    <alternativeName>
        <fullName evidence="12">Phosphohexokinase</fullName>
    </alternativeName>
</protein>
<dbReference type="EMBL" id="ABEU02000009">
    <property type="protein sequence ID" value="PNR48658.1"/>
    <property type="molecule type" value="Genomic_DNA"/>
</dbReference>
<dbReference type="PRINTS" id="PR00476">
    <property type="entry name" value="PHFRCTKINASE"/>
</dbReference>
<dbReference type="Proteomes" id="UP000006727">
    <property type="component" value="Chromosome 9"/>
</dbReference>
<feature type="binding site" evidence="12">
    <location>
        <position position="184"/>
    </location>
    <ligand>
        <name>ATP</name>
        <dbReference type="ChEBI" id="CHEBI:30616"/>
    </ligand>
</feature>
<evidence type="ECO:0000259" key="14">
    <source>
        <dbReference type="Pfam" id="PF00365"/>
    </source>
</evidence>
<keyword evidence="9 12" id="KW-0460">Magnesium</keyword>
<keyword evidence="17" id="KW-1185">Reference proteome</keyword>
<accession>A0A2K1K4G8</accession>
<dbReference type="RefSeq" id="XP_024384296.1">
    <property type="nucleotide sequence ID" value="XM_024528528.2"/>
</dbReference>
<feature type="binding site" evidence="12">
    <location>
        <begin position="272"/>
        <end position="275"/>
    </location>
    <ligand>
        <name>ATP</name>
        <dbReference type="ChEBI" id="CHEBI:30616"/>
    </ligand>
</feature>
<feature type="region of interest" description="Disordered" evidence="13">
    <location>
        <begin position="547"/>
        <end position="622"/>
    </location>
</feature>
<dbReference type="Pfam" id="PF00365">
    <property type="entry name" value="PFK"/>
    <property type="match status" value="1"/>
</dbReference>
<feature type="domain" description="Phosphofructokinase" evidence="14">
    <location>
        <begin position="177"/>
        <end position="484"/>
    </location>
</feature>
<comment type="pathway">
    <text evidence="12">Carbohydrate degradation; glycolysis; D-glyceraldehyde 3-phosphate and glycerone phosphate from D-glucose: step 3/4.</text>
</comment>
<dbReference type="PANTHER" id="PTHR45770">
    <property type="entry name" value="ATP-DEPENDENT 6-PHOSPHOFRUCTOKINASE 1"/>
    <property type="match status" value="1"/>
</dbReference>
<gene>
    <name evidence="16" type="primary">LOC112286560</name>
    <name evidence="12" type="synonym">PFK</name>
    <name evidence="15" type="ORF">PHYPA_013135</name>
</gene>
<reference evidence="15 17" key="2">
    <citation type="journal article" date="2018" name="Plant J.">
        <title>The Physcomitrella patens chromosome-scale assembly reveals moss genome structure and evolution.</title>
        <authorList>
            <person name="Lang D."/>
            <person name="Ullrich K.K."/>
            <person name="Murat F."/>
            <person name="Fuchs J."/>
            <person name="Jenkins J."/>
            <person name="Haas F.B."/>
            <person name="Piednoel M."/>
            <person name="Gundlach H."/>
            <person name="Van Bel M."/>
            <person name="Meyberg R."/>
            <person name="Vives C."/>
            <person name="Morata J."/>
            <person name="Symeonidi A."/>
            <person name="Hiss M."/>
            <person name="Muchero W."/>
            <person name="Kamisugi Y."/>
            <person name="Saleh O."/>
            <person name="Blanc G."/>
            <person name="Decker E.L."/>
            <person name="van Gessel N."/>
            <person name="Grimwood J."/>
            <person name="Hayes R.D."/>
            <person name="Graham S.W."/>
            <person name="Gunter L.E."/>
            <person name="McDaniel S.F."/>
            <person name="Hoernstein S.N.W."/>
            <person name="Larsson A."/>
            <person name="Li F.W."/>
            <person name="Perroud P.F."/>
            <person name="Phillips J."/>
            <person name="Ranjan P."/>
            <person name="Rokshar D.S."/>
            <person name="Rothfels C.J."/>
            <person name="Schneider L."/>
            <person name="Shu S."/>
            <person name="Stevenson D.W."/>
            <person name="Thummler F."/>
            <person name="Tillich M."/>
            <person name="Villarreal Aguilar J.C."/>
            <person name="Widiez T."/>
            <person name="Wong G.K."/>
            <person name="Wymore A."/>
            <person name="Zhang Y."/>
            <person name="Zimmer A.D."/>
            <person name="Quatrano R.S."/>
            <person name="Mayer K.F.X."/>
            <person name="Goodstein D."/>
            <person name="Casacuberta J.M."/>
            <person name="Vandepoele K."/>
            <person name="Reski R."/>
            <person name="Cuming A.C."/>
            <person name="Tuskan G.A."/>
            <person name="Maumus F."/>
            <person name="Salse J."/>
            <person name="Schmutz J."/>
            <person name="Rensing S.A."/>
        </authorList>
    </citation>
    <scope>NUCLEOTIDE SEQUENCE [LARGE SCALE GENOMIC DNA]</scope>
    <source>
        <strain evidence="16 17">cv. Gransden 2004</strain>
    </source>
</reference>
<dbReference type="InterPro" id="IPR022953">
    <property type="entry name" value="ATP_PFK"/>
</dbReference>
<keyword evidence="8 12" id="KW-0067">ATP-binding</keyword>
<evidence type="ECO:0000256" key="8">
    <source>
        <dbReference type="ARBA" id="ARBA00022840"/>
    </source>
</evidence>
<feature type="binding site" evidence="12">
    <location>
        <position position="402"/>
    </location>
    <ligand>
        <name>substrate</name>
    </ligand>
</feature>
<reference evidence="15 17" key="1">
    <citation type="journal article" date="2008" name="Science">
        <title>The Physcomitrella genome reveals evolutionary insights into the conquest of land by plants.</title>
        <authorList>
            <person name="Rensing S."/>
            <person name="Lang D."/>
            <person name="Zimmer A."/>
            <person name="Terry A."/>
            <person name="Salamov A."/>
            <person name="Shapiro H."/>
            <person name="Nishiyama T."/>
            <person name="Perroud P.-F."/>
            <person name="Lindquist E."/>
            <person name="Kamisugi Y."/>
            <person name="Tanahashi T."/>
            <person name="Sakakibara K."/>
            <person name="Fujita T."/>
            <person name="Oishi K."/>
            <person name="Shin-I T."/>
            <person name="Kuroki Y."/>
            <person name="Toyoda A."/>
            <person name="Suzuki Y."/>
            <person name="Hashimoto A."/>
            <person name="Yamaguchi K."/>
            <person name="Sugano A."/>
            <person name="Kohara Y."/>
            <person name="Fujiyama A."/>
            <person name="Anterola A."/>
            <person name="Aoki S."/>
            <person name="Ashton N."/>
            <person name="Barbazuk W.B."/>
            <person name="Barker E."/>
            <person name="Bennetzen J."/>
            <person name="Bezanilla M."/>
            <person name="Blankenship R."/>
            <person name="Cho S.H."/>
            <person name="Dutcher S."/>
            <person name="Estelle M."/>
            <person name="Fawcett J.A."/>
            <person name="Gundlach H."/>
            <person name="Hanada K."/>
            <person name="Heyl A."/>
            <person name="Hicks K.A."/>
            <person name="Hugh J."/>
            <person name="Lohr M."/>
            <person name="Mayer K."/>
            <person name="Melkozernov A."/>
            <person name="Murata T."/>
            <person name="Nelson D."/>
            <person name="Pils B."/>
            <person name="Prigge M."/>
            <person name="Reiss B."/>
            <person name="Renner T."/>
            <person name="Rombauts S."/>
            <person name="Rushton P."/>
            <person name="Sanderfoot A."/>
            <person name="Schween G."/>
            <person name="Shiu S.-H."/>
            <person name="Stueber K."/>
            <person name="Theodoulou F.L."/>
            <person name="Tu H."/>
            <person name="Van de Peer Y."/>
            <person name="Verrier P.J."/>
            <person name="Waters E."/>
            <person name="Wood A."/>
            <person name="Yang L."/>
            <person name="Cove D."/>
            <person name="Cuming A."/>
            <person name="Hasebe M."/>
            <person name="Lucas S."/>
            <person name="Mishler D.B."/>
            <person name="Reski R."/>
            <person name="Grigoriev I."/>
            <person name="Quatrano R.S."/>
            <person name="Boore J.L."/>
        </authorList>
    </citation>
    <scope>NUCLEOTIDE SEQUENCE [LARGE SCALE GENOMIC DNA]</scope>
    <source>
        <strain evidence="16 17">cv. Gransden 2004</strain>
    </source>
</reference>
<dbReference type="STRING" id="3218.A0A2K1K4G8"/>
<keyword evidence="3 12" id="KW-0021">Allosteric enzyme</keyword>
<feature type="binding site" evidence="12">
    <location>
        <begin position="247"/>
        <end position="248"/>
    </location>
    <ligand>
        <name>ATP</name>
        <dbReference type="ChEBI" id="CHEBI:30616"/>
    </ligand>
</feature>
<feature type="binding site" evidence="12">
    <location>
        <position position="273"/>
    </location>
    <ligand>
        <name>Mg(2+)</name>
        <dbReference type="ChEBI" id="CHEBI:18420"/>
        <note>catalytic</note>
    </ligand>
</feature>
<evidence type="ECO:0000256" key="9">
    <source>
        <dbReference type="ARBA" id="ARBA00022842"/>
    </source>
</evidence>
<name>A0A2K1K4G8_PHYPA</name>
<keyword evidence="12" id="KW-0963">Cytoplasm</keyword>
<keyword evidence="5 12" id="KW-0479">Metal-binding</keyword>
<dbReference type="EC" id="2.7.1.11" evidence="12"/>
<dbReference type="InterPro" id="IPR012004">
    <property type="entry name" value="PyroP-dep_PFK_TP0108"/>
</dbReference>
<evidence type="ECO:0000313" key="16">
    <source>
        <dbReference type="EnsemblPlants" id="Pp3c9_24570V3.1"/>
    </source>
</evidence>
<evidence type="ECO:0000256" key="12">
    <source>
        <dbReference type="HAMAP-Rule" id="MF_03186"/>
    </source>
</evidence>
<evidence type="ECO:0000256" key="1">
    <source>
        <dbReference type="ARBA" id="ARBA00001946"/>
    </source>
</evidence>
<feature type="binding site" evidence="12">
    <location>
        <begin position="460"/>
        <end position="463"/>
    </location>
    <ligand>
        <name>substrate</name>
    </ligand>
</feature>
<dbReference type="HAMAP" id="MF_01981">
    <property type="entry name" value="Phosphofructokinase_II_X"/>
    <property type="match status" value="1"/>
</dbReference>
<dbReference type="GO" id="GO:0005524">
    <property type="term" value="F:ATP binding"/>
    <property type="evidence" value="ECO:0007669"/>
    <property type="project" value="UniProtKB-KW"/>
</dbReference>
<evidence type="ECO:0000256" key="13">
    <source>
        <dbReference type="SAM" id="MobiDB-lite"/>
    </source>
</evidence>
<dbReference type="EnsemblPlants" id="Pp3c9_24570V3.4">
    <property type="protein sequence ID" value="Pp3c9_24570V3.4"/>
    <property type="gene ID" value="Pp3c9_24570"/>
</dbReference>
<comment type="similarity">
    <text evidence="12">Belongs to the phosphofructokinase type A (PFKA) family. PPi-dependent PFK group II subfamily. Atypical ATP-dependent clade 'X' sub-subfamily.</text>
</comment>
<organism evidence="15">
    <name type="scientific">Physcomitrium patens</name>
    <name type="common">Spreading-leaved earth moss</name>
    <name type="synonym">Physcomitrella patens</name>
    <dbReference type="NCBI Taxonomy" id="3218"/>
    <lineage>
        <taxon>Eukaryota</taxon>
        <taxon>Viridiplantae</taxon>
        <taxon>Streptophyta</taxon>
        <taxon>Embryophyta</taxon>
        <taxon>Bryophyta</taxon>
        <taxon>Bryophytina</taxon>
        <taxon>Bryopsida</taxon>
        <taxon>Funariidae</taxon>
        <taxon>Funariales</taxon>
        <taxon>Funariaceae</taxon>
        <taxon>Physcomitrium</taxon>
    </lineage>
</organism>
<dbReference type="FunFam" id="3.40.50.450:FF:000002">
    <property type="entry name" value="ATP-dependent 6-phosphofructokinase"/>
    <property type="match status" value="1"/>
</dbReference>
<dbReference type="InterPro" id="IPR050929">
    <property type="entry name" value="PFKA"/>
</dbReference>
<dbReference type="AlphaFoldDB" id="A0A2K1K4G8"/>
<dbReference type="NCBIfam" id="NF005301">
    <property type="entry name" value="PRK06830.1"/>
    <property type="match status" value="1"/>
</dbReference>
<evidence type="ECO:0000256" key="10">
    <source>
        <dbReference type="ARBA" id="ARBA00023152"/>
    </source>
</evidence>
<evidence type="ECO:0000256" key="4">
    <source>
        <dbReference type="ARBA" id="ARBA00022679"/>
    </source>
</evidence>
<comment type="subunit">
    <text evidence="12">Homotetramer.</text>
</comment>
<dbReference type="Gramene" id="Pp3c9_24570V3.1">
    <property type="protein sequence ID" value="Pp3c9_24570V3.1"/>
    <property type="gene ID" value="Pp3c9_24570"/>
</dbReference>
<dbReference type="PaxDb" id="3218-PP1S131_40V6.1"/>
<dbReference type="Gramene" id="Pp3c9_24570V3.4">
    <property type="protein sequence ID" value="Pp3c9_24570V3.4"/>
    <property type="gene ID" value="Pp3c9_24570"/>
</dbReference>
<dbReference type="EnsemblPlants" id="Pp3c9_24570V3.1">
    <property type="protein sequence ID" value="Pp3c9_24570V3.1"/>
    <property type="gene ID" value="Pp3c9_24570"/>
</dbReference>
<dbReference type="GO" id="GO:0003872">
    <property type="term" value="F:6-phosphofructokinase activity"/>
    <property type="evidence" value="ECO:0000318"/>
    <property type="project" value="GO_Central"/>
</dbReference>
<comment type="function">
    <text evidence="2 12">Catalyzes the phosphorylation of D-fructose 6-phosphate to fructose 1,6-bisphosphate by ATP, the first committing step of glycolysis.</text>
</comment>
<evidence type="ECO:0000256" key="6">
    <source>
        <dbReference type="ARBA" id="ARBA00022741"/>
    </source>
</evidence>
<dbReference type="UniPathway" id="UPA00109">
    <property type="reaction ID" value="UER00182"/>
</dbReference>
<feature type="active site" description="Proton acceptor" evidence="12">
    <location>
        <position position="303"/>
    </location>
</feature>
<feature type="binding site" evidence="12">
    <location>
        <begin position="346"/>
        <end position="348"/>
    </location>
    <ligand>
        <name>substrate</name>
    </ligand>
</feature>
<comment type="activity regulation">
    <text evidence="12">Allosterically activated by AMP.</text>
</comment>
<evidence type="ECO:0000256" key="11">
    <source>
        <dbReference type="ARBA" id="ARBA00048070"/>
    </source>
</evidence>
<dbReference type="OrthoDB" id="537915at2759"/>
<comment type="subcellular location">
    <subcellularLocation>
        <location evidence="12">Cytoplasm</location>
    </subcellularLocation>
</comment>
<feature type="site" description="Important for substrate specificity; cannot use PPi as phosphoryl donor" evidence="12">
    <location>
        <position position="274"/>
    </location>
</feature>
<sequence length="622" mass="67884">MACCSTRISPGLHTCAGGACVQRSGRAEACLGVSVAEEKGLSALRVSSEKIEERRKGFLKGEYHRKFVMHAVVMEVPVVRETRMGLNLNGTKVYTGAGGAILEDVPHLTDWLSGLPTYPNPLKYNPAYSAARQYFVEETDTVAKDVVVNINDVGHGIHFRRAGPRDQIYFKPEEVRACIVTCGGLCPGINTVIREIVCGLWTQYGVREILGIDGGYRGFYSKNTIDLTPKTVNDIHKRGGTVLQTSRGGHDLGKIVDSIQDRDINQVYIIGGDGTQKGANAIYEECKRRGLKVAVAGIPKTIDNDIDVIDKSFGFDTAVEEAQRAINAAHVEAESVQNGLGLVKLMGRYSGYIAMHATLASRDVDCCLIPEVPFYLHGSGGLIEFVRKRLRESGHMVIVVAEGAGQELMAESTVNNNDLKDASGNKLLLDVGLWLCTILKDHFQAEFRETLNLKYIDPKYMIRAIPSNASDNVYCTLLAHGAIHGAMAGYSGFTVGPINNRHCYIPIKRVVAKSRNVNVADRMWARLMSSTNQPNFSRYEEVVQRQRKLNAQKQEEVENEKSTLSSNGASKPGNERATEDESVLIHSGDRQEFPVSAGGLQPSPISSPVAGEPTPSVDHAAP</sequence>
<comment type="catalytic activity">
    <reaction evidence="11 12">
        <text>beta-D-fructose 6-phosphate + ATP = beta-D-fructose 1,6-bisphosphate + ADP + H(+)</text>
        <dbReference type="Rhea" id="RHEA:16109"/>
        <dbReference type="ChEBI" id="CHEBI:15378"/>
        <dbReference type="ChEBI" id="CHEBI:30616"/>
        <dbReference type="ChEBI" id="CHEBI:32966"/>
        <dbReference type="ChEBI" id="CHEBI:57634"/>
        <dbReference type="ChEBI" id="CHEBI:456216"/>
        <dbReference type="EC" id="2.7.1.11"/>
    </reaction>
</comment>
<reference evidence="16" key="3">
    <citation type="submission" date="2020-12" db="UniProtKB">
        <authorList>
            <consortium name="EnsemblPlants"/>
        </authorList>
    </citation>
    <scope>IDENTIFICATION</scope>
</reference>
<dbReference type="GO" id="GO:0006002">
    <property type="term" value="P:fructose 6-phosphate metabolic process"/>
    <property type="evidence" value="ECO:0007669"/>
    <property type="project" value="InterPro"/>
</dbReference>
<evidence type="ECO:0000313" key="15">
    <source>
        <dbReference type="EMBL" id="PNR48658.1"/>
    </source>
</evidence>
<evidence type="ECO:0000256" key="3">
    <source>
        <dbReference type="ARBA" id="ARBA00022533"/>
    </source>
</evidence>
<comment type="cofactor">
    <cofactor evidence="1 12">
        <name>Mg(2+)</name>
        <dbReference type="ChEBI" id="CHEBI:18420"/>
    </cofactor>
</comment>
<dbReference type="OMA" id="ETNRMAN"/>
<evidence type="ECO:0000256" key="7">
    <source>
        <dbReference type="ARBA" id="ARBA00022777"/>
    </source>
</evidence>
<dbReference type="SMR" id="A0A2K1K4G8"/>
<dbReference type="PROSITE" id="PS51257">
    <property type="entry name" value="PROKAR_LIPOPROTEIN"/>
    <property type="match status" value="1"/>
</dbReference>
<keyword evidence="7 12" id="KW-0418">Kinase</keyword>
<dbReference type="GeneID" id="112286560"/>
<dbReference type="InterPro" id="IPR000023">
    <property type="entry name" value="Phosphofructokinase_dom"/>
</dbReference>
<feature type="binding site" evidence="12">
    <location>
        <begin position="301"/>
        <end position="303"/>
    </location>
    <ligand>
        <name>substrate</name>
    </ligand>
</feature>
<dbReference type="GO" id="GO:0005737">
    <property type="term" value="C:cytoplasm"/>
    <property type="evidence" value="ECO:0000318"/>
    <property type="project" value="GO_Central"/>
</dbReference>
<keyword evidence="6 12" id="KW-0547">Nucleotide-binding</keyword>